<protein>
    <recommendedName>
        <fullName evidence="2">Transposable element P transposase-like GTP-binding insertion domain-containing protein</fullName>
    </recommendedName>
</protein>
<evidence type="ECO:0000259" key="2">
    <source>
        <dbReference type="Pfam" id="PF21788"/>
    </source>
</evidence>
<dbReference type="Pfam" id="PF21788">
    <property type="entry name" value="TNP-like_GBD"/>
    <property type="match status" value="1"/>
</dbReference>
<feature type="compositionally biased region" description="Polar residues" evidence="1">
    <location>
        <begin position="229"/>
        <end position="244"/>
    </location>
</feature>
<proteinExistence type="predicted"/>
<dbReference type="InterPro" id="IPR048366">
    <property type="entry name" value="TNP-like_GBD"/>
</dbReference>
<dbReference type="Proteomes" id="UP001367676">
    <property type="component" value="Unassembled WGS sequence"/>
</dbReference>
<keyword evidence="4" id="KW-1185">Reference proteome</keyword>
<evidence type="ECO:0000256" key="1">
    <source>
        <dbReference type="SAM" id="MobiDB-lite"/>
    </source>
</evidence>
<reference evidence="3 4" key="1">
    <citation type="submission" date="2024-03" db="EMBL/GenBank/DDBJ databases">
        <title>Adaptation during the transition from Ophiocordyceps entomopathogen to insect associate is accompanied by gene loss and intensified selection.</title>
        <authorList>
            <person name="Ward C.M."/>
            <person name="Onetto C.A."/>
            <person name="Borneman A.R."/>
        </authorList>
    </citation>
    <scope>NUCLEOTIDE SEQUENCE [LARGE SCALE GENOMIC DNA]</scope>
    <source>
        <strain evidence="3">AWRI1</strain>
        <tissue evidence="3">Single Adult Female</tissue>
    </source>
</reference>
<evidence type="ECO:0000313" key="4">
    <source>
        <dbReference type="Proteomes" id="UP001367676"/>
    </source>
</evidence>
<accession>A0AAN9TDQ7</accession>
<dbReference type="AlphaFoldDB" id="A0AAN9TDQ7"/>
<feature type="region of interest" description="Disordered" evidence="1">
    <location>
        <begin position="172"/>
        <end position="200"/>
    </location>
</feature>
<feature type="region of interest" description="Disordered" evidence="1">
    <location>
        <begin position="225"/>
        <end position="246"/>
    </location>
</feature>
<name>A0AAN9TDQ7_9HEMI</name>
<organism evidence="3 4">
    <name type="scientific">Parthenolecanium corni</name>
    <dbReference type="NCBI Taxonomy" id="536013"/>
    <lineage>
        <taxon>Eukaryota</taxon>
        <taxon>Metazoa</taxon>
        <taxon>Ecdysozoa</taxon>
        <taxon>Arthropoda</taxon>
        <taxon>Hexapoda</taxon>
        <taxon>Insecta</taxon>
        <taxon>Pterygota</taxon>
        <taxon>Neoptera</taxon>
        <taxon>Paraneoptera</taxon>
        <taxon>Hemiptera</taxon>
        <taxon>Sternorrhyncha</taxon>
        <taxon>Coccoidea</taxon>
        <taxon>Coccidae</taxon>
        <taxon>Parthenolecanium</taxon>
    </lineage>
</organism>
<comment type="caution">
    <text evidence="3">The sequence shown here is derived from an EMBL/GenBank/DDBJ whole genome shotgun (WGS) entry which is preliminary data.</text>
</comment>
<sequence length="290" mass="32682">MSVRLAAQVFSRSTADSLKYVKEKGIEGFEDAEGTIRFCALMNDGLDLFNYRSPFSQKYETHKKPISEKTREDLKEKPHVIVEYLKGLRIWDVEKKRAGQLLIKTPKRVQRNFIKENIRNAKGCAQCIAEKRAAGATSPTGADSWKASGPSKCYIRETSKMPSAIKYNVKIVKRDRSSTRSKRSDSTDGNRAKMSSRGCQTEKRLEADNVLTTCENCGHSLLIFKDKSSSPTPETEDNPNNGISNEVIESRIFKEFSSQDSERSCWETKDNVPKINFSPSVAHAANCEQH</sequence>
<feature type="compositionally biased region" description="Basic and acidic residues" evidence="1">
    <location>
        <begin position="172"/>
        <end position="191"/>
    </location>
</feature>
<feature type="domain" description="Transposable element P transposase-like GTP-binding insertion" evidence="2">
    <location>
        <begin position="1"/>
        <end position="60"/>
    </location>
</feature>
<evidence type="ECO:0000313" key="3">
    <source>
        <dbReference type="EMBL" id="KAK7585915.1"/>
    </source>
</evidence>
<dbReference type="EMBL" id="JBBCAQ010000028">
    <property type="protein sequence ID" value="KAK7585915.1"/>
    <property type="molecule type" value="Genomic_DNA"/>
</dbReference>
<gene>
    <name evidence="3" type="ORF">V9T40_000094</name>
</gene>